<reference evidence="2" key="1">
    <citation type="journal article" date="2020" name="Fungal Divers.">
        <title>Resolving the Mortierellaceae phylogeny through synthesis of multi-gene phylogenetics and phylogenomics.</title>
        <authorList>
            <person name="Vandepol N."/>
            <person name="Liber J."/>
            <person name="Desiro A."/>
            <person name="Na H."/>
            <person name="Kennedy M."/>
            <person name="Barry K."/>
            <person name="Grigoriev I.V."/>
            <person name="Miller A.N."/>
            <person name="O'Donnell K."/>
            <person name="Stajich J.E."/>
            <person name="Bonito G."/>
        </authorList>
    </citation>
    <scope>NUCLEOTIDE SEQUENCE</scope>
    <source>
        <strain evidence="2">NRRL 28262</strain>
    </source>
</reference>
<comment type="caution">
    <text evidence="2">The sequence shown here is derived from an EMBL/GenBank/DDBJ whole genome shotgun (WGS) entry which is preliminary data.</text>
</comment>
<accession>A0AAD4D6X1</accession>
<feature type="region of interest" description="Disordered" evidence="1">
    <location>
        <begin position="1"/>
        <end position="69"/>
    </location>
</feature>
<evidence type="ECO:0000313" key="2">
    <source>
        <dbReference type="EMBL" id="KAG0270003.1"/>
    </source>
</evidence>
<keyword evidence="3" id="KW-1185">Reference proteome</keyword>
<protein>
    <submittedName>
        <fullName evidence="2">Uncharacterized protein</fullName>
    </submittedName>
</protein>
<proteinExistence type="predicted"/>
<dbReference type="Proteomes" id="UP001194580">
    <property type="component" value="Unassembled WGS sequence"/>
</dbReference>
<sequence>MEKNSRTAEFVSGQNNQSCDKNNQQAAQRQAQGQPQKNGPQREHRTAEFVGADKADQNQPNKNGARRAQ</sequence>
<gene>
    <name evidence="2" type="ORF">BGZ95_001825</name>
</gene>
<dbReference type="EMBL" id="JAAAIL010001378">
    <property type="protein sequence ID" value="KAG0270003.1"/>
    <property type="molecule type" value="Genomic_DNA"/>
</dbReference>
<feature type="compositionally biased region" description="Basic and acidic residues" evidence="1">
    <location>
        <begin position="40"/>
        <end position="56"/>
    </location>
</feature>
<feature type="compositionally biased region" description="Low complexity" evidence="1">
    <location>
        <begin position="24"/>
        <end position="36"/>
    </location>
</feature>
<organism evidence="2 3">
    <name type="scientific">Linnemannia exigua</name>
    <dbReference type="NCBI Taxonomy" id="604196"/>
    <lineage>
        <taxon>Eukaryota</taxon>
        <taxon>Fungi</taxon>
        <taxon>Fungi incertae sedis</taxon>
        <taxon>Mucoromycota</taxon>
        <taxon>Mortierellomycotina</taxon>
        <taxon>Mortierellomycetes</taxon>
        <taxon>Mortierellales</taxon>
        <taxon>Mortierellaceae</taxon>
        <taxon>Linnemannia</taxon>
    </lineage>
</organism>
<name>A0AAD4D6X1_9FUNG</name>
<evidence type="ECO:0000256" key="1">
    <source>
        <dbReference type="SAM" id="MobiDB-lite"/>
    </source>
</evidence>
<feature type="compositionally biased region" description="Polar residues" evidence="1">
    <location>
        <begin position="12"/>
        <end position="23"/>
    </location>
</feature>
<dbReference type="AlphaFoldDB" id="A0AAD4D6X1"/>
<evidence type="ECO:0000313" key="3">
    <source>
        <dbReference type="Proteomes" id="UP001194580"/>
    </source>
</evidence>